<dbReference type="SUPFAM" id="SSF52091">
    <property type="entry name" value="SpoIIaa-like"/>
    <property type="match status" value="1"/>
</dbReference>
<gene>
    <name evidence="5" type="ORF">SAMN06893096_108156</name>
</gene>
<evidence type="ECO:0000256" key="2">
    <source>
        <dbReference type="RuleBase" id="RU003749"/>
    </source>
</evidence>
<evidence type="ECO:0000256" key="1">
    <source>
        <dbReference type="ARBA" id="ARBA00009013"/>
    </source>
</evidence>
<comment type="similarity">
    <text evidence="1 2">Belongs to the anti-sigma-factor antagonist family.</text>
</comment>
<evidence type="ECO:0000256" key="3">
    <source>
        <dbReference type="SAM" id="MobiDB-lite"/>
    </source>
</evidence>
<dbReference type="Proteomes" id="UP000198373">
    <property type="component" value="Unassembled WGS sequence"/>
</dbReference>
<protein>
    <recommendedName>
        <fullName evidence="2">Anti-sigma factor antagonist</fullName>
    </recommendedName>
</protein>
<dbReference type="Gene3D" id="3.30.750.24">
    <property type="entry name" value="STAS domain"/>
    <property type="match status" value="1"/>
</dbReference>
<feature type="region of interest" description="Disordered" evidence="3">
    <location>
        <begin position="1"/>
        <end position="24"/>
    </location>
</feature>
<organism evidence="5 6">
    <name type="scientific">Geodermatophilus pulveris</name>
    <dbReference type="NCBI Taxonomy" id="1564159"/>
    <lineage>
        <taxon>Bacteria</taxon>
        <taxon>Bacillati</taxon>
        <taxon>Actinomycetota</taxon>
        <taxon>Actinomycetes</taxon>
        <taxon>Geodermatophilales</taxon>
        <taxon>Geodermatophilaceae</taxon>
        <taxon>Geodermatophilus</taxon>
    </lineage>
</organism>
<dbReference type="OrthoDB" id="5185695at2"/>
<name>A0A239HKF0_9ACTN</name>
<evidence type="ECO:0000313" key="5">
    <source>
        <dbReference type="EMBL" id="SNS81827.1"/>
    </source>
</evidence>
<dbReference type="AlphaFoldDB" id="A0A239HKF0"/>
<feature type="domain" description="STAS" evidence="4">
    <location>
        <begin position="38"/>
        <end position="117"/>
    </location>
</feature>
<dbReference type="EMBL" id="FZOO01000008">
    <property type="protein sequence ID" value="SNS81827.1"/>
    <property type="molecule type" value="Genomic_DNA"/>
</dbReference>
<evidence type="ECO:0000259" key="4">
    <source>
        <dbReference type="PROSITE" id="PS50801"/>
    </source>
</evidence>
<dbReference type="RefSeq" id="WP_089306649.1">
    <property type="nucleotide sequence ID" value="NZ_FZOO01000008.1"/>
</dbReference>
<accession>A0A239HKF0</accession>
<sequence length="140" mass="15141">MDDTGAQRAQGGPERHGRGDQEPQVVTALDGDVATSTVQGEFTGEARRPLVRTITDLLLGRPHLRQVRLDLRGVTYLNSAGMAVLVQLQKLCQPRGVEVVLVSPPAAVARPLQLSGLWLRFTVEQQPVLADDRVDREGGG</sequence>
<dbReference type="InterPro" id="IPR058548">
    <property type="entry name" value="MlaB-like_STAS"/>
</dbReference>
<dbReference type="GO" id="GO:0043856">
    <property type="term" value="F:anti-sigma factor antagonist activity"/>
    <property type="evidence" value="ECO:0007669"/>
    <property type="project" value="InterPro"/>
</dbReference>
<dbReference type="PROSITE" id="PS50801">
    <property type="entry name" value="STAS"/>
    <property type="match status" value="1"/>
</dbReference>
<dbReference type="CDD" id="cd07043">
    <property type="entry name" value="STAS_anti-anti-sigma_factors"/>
    <property type="match status" value="1"/>
</dbReference>
<reference evidence="6" key="1">
    <citation type="submission" date="2017-06" db="EMBL/GenBank/DDBJ databases">
        <authorList>
            <person name="Varghese N."/>
            <person name="Submissions S."/>
        </authorList>
    </citation>
    <scope>NUCLEOTIDE SEQUENCE [LARGE SCALE GENOMIC DNA]</scope>
    <source>
        <strain evidence="6">DSM 46839</strain>
    </source>
</reference>
<dbReference type="InterPro" id="IPR002645">
    <property type="entry name" value="STAS_dom"/>
</dbReference>
<dbReference type="InterPro" id="IPR036513">
    <property type="entry name" value="STAS_dom_sf"/>
</dbReference>
<dbReference type="NCBIfam" id="TIGR00377">
    <property type="entry name" value="ant_ant_sig"/>
    <property type="match status" value="1"/>
</dbReference>
<evidence type="ECO:0000313" key="6">
    <source>
        <dbReference type="Proteomes" id="UP000198373"/>
    </source>
</evidence>
<dbReference type="InterPro" id="IPR003658">
    <property type="entry name" value="Anti-sigma_ant"/>
</dbReference>
<proteinExistence type="inferred from homology"/>
<keyword evidence="6" id="KW-1185">Reference proteome</keyword>
<dbReference type="Pfam" id="PF13466">
    <property type="entry name" value="STAS_2"/>
    <property type="match status" value="1"/>
</dbReference>